<evidence type="ECO:0000313" key="2">
    <source>
        <dbReference type="Proteomes" id="UP001628874"/>
    </source>
</evidence>
<proteinExistence type="predicted"/>
<protein>
    <submittedName>
        <fullName evidence="1">Uncharacterized protein</fullName>
    </submittedName>
</protein>
<organism evidence="1 2">
    <name type="scientific">Scytonema tolypothrichoides VB-61278_2</name>
    <dbReference type="NCBI Taxonomy" id="3232314"/>
    <lineage>
        <taxon>Bacteria</taxon>
        <taxon>Bacillati</taxon>
        <taxon>Cyanobacteriota</taxon>
        <taxon>Cyanophyceae</taxon>
        <taxon>Nostocales</taxon>
        <taxon>Scytonemataceae</taxon>
        <taxon>Scytonema</taxon>
    </lineage>
</organism>
<reference evidence="1 2" key="1">
    <citation type="submission" date="2024-07" db="EMBL/GenBank/DDBJ databases">
        <authorList>
            <person name="Tripathy S."/>
        </authorList>
    </citation>
    <scope>NUCLEOTIDE SEQUENCE [LARGE SCALE GENOMIC DNA]</scope>
    <source>
        <strain evidence="1 2">VB-61278_2</strain>
    </source>
</reference>
<comment type="caution">
    <text evidence="1">The sequence shown here is derived from an EMBL/GenBank/DDBJ whole genome shotgun (WGS) entry which is preliminary data.</text>
</comment>
<accession>A0ABW8WLD2</accession>
<sequence length="85" mass="9525">MTMLEIGDYARHQVTGLIGQVVGYGHEVVQGVYVTTLKVREIANESPDRSRFLEDVYSEWVRVEIEAVPTRISSESVESEVALQA</sequence>
<name>A0ABW8WLD2_9CYAN</name>
<dbReference type="EMBL" id="JBFQGM010000004">
    <property type="protein sequence ID" value="MFL9461811.1"/>
    <property type="molecule type" value="Genomic_DNA"/>
</dbReference>
<dbReference type="RefSeq" id="WP_237266042.1">
    <property type="nucleotide sequence ID" value="NZ_JBFQGM010000004.1"/>
</dbReference>
<dbReference type="Proteomes" id="UP001628874">
    <property type="component" value="Unassembled WGS sequence"/>
</dbReference>
<evidence type="ECO:0000313" key="1">
    <source>
        <dbReference type="EMBL" id="MFL9461811.1"/>
    </source>
</evidence>
<keyword evidence="2" id="KW-1185">Reference proteome</keyword>
<gene>
    <name evidence="1" type="ORF">AB0759_14365</name>
</gene>